<name>A0ABS4GFY9_9FIRM</name>
<sequence>MRGYTERTKILRQESVTTQPSVSLERALLETEFYQKNYGNIEIPVLRALNFKNLMEKRKLYIGEHELIVGEKSEGPQVVPTFPELCAHTVEDMTVMDSRTYISFKVNDKDKEVQAEKIIPYWKGKSTRDKILESMTPEWKDCYAAGMFTEFMEQRAPGHTVADGKIYQKGFLDFKKEIEEEIDKLDFLNDKDAYDKKAQLEGMAISCDAIMIYGQRYAAYARELAEKEKNPQRKEELLWIADNCDVVPANKPETFAQALQMYWFVHIGTTTELNTWDAFSPGKIDQYLHPFYKNEVADGSMNYDKARELLECFWIKFNNQPAPPKVGITLKESATYTDFANINTGGIDPITGENGVNEVSYIILDTMDEMKLLQPSSNVQVSEKNPDDFVKRAVEISRKGWGQPAFYNTEELIQELLNAGKTLEDARYGGSSGCVETGCHGREAYVLTGYLNVPKIFEITINNGFDHYTNKKIGLETGNPEDFKSYDELKEAFFKQLEYFINVKIEGNNVIEKIFEKYMPSTFMSVITNGCKESGKDYNAGGAKYNTRYIQVVGIGTITDCLAAIKYNVFEQNRFSMKEMLAAIDANFVGHEMTRNLVLNHTSKYGNDDDYADDIMLDVFTNVRDRIKGRKAVCGGIYQIDMLPTTCHVYFGSVMTASANGRLAHKPVTDGISPEKGADTNGPTAVIKSCAKMDHTSTGGTLLNQKFAPSSIAGEEGLVNVSSLIRAYFNMKGHHIQFNVIDRDVLLDAQKNPDEYKDLIVRVAGYSDHFNNLEKALQDEIIDRTEQAFN</sequence>
<keyword evidence="7" id="KW-1185">Reference proteome</keyword>
<evidence type="ECO:0000313" key="7">
    <source>
        <dbReference type="Proteomes" id="UP001519342"/>
    </source>
</evidence>
<evidence type="ECO:0000259" key="4">
    <source>
        <dbReference type="PROSITE" id="PS51149"/>
    </source>
</evidence>
<keyword evidence="1 3" id="KW-0556">Organic radical</keyword>
<evidence type="ECO:0000256" key="3">
    <source>
        <dbReference type="PROSITE-ProRule" id="PRU00493"/>
    </source>
</evidence>
<protein>
    <submittedName>
        <fullName evidence="6">Formate C-acetyltransferase</fullName>
        <ecNumber evidence="6">2.3.1.54</ecNumber>
    </submittedName>
</protein>
<dbReference type="InterPro" id="IPR001150">
    <property type="entry name" value="Gly_radical"/>
</dbReference>
<dbReference type="Proteomes" id="UP001519342">
    <property type="component" value="Unassembled WGS sequence"/>
</dbReference>
<dbReference type="NCBIfam" id="NF043068">
    <property type="entry name" value="glycl_HYPD"/>
    <property type="match status" value="1"/>
</dbReference>
<dbReference type="PROSITE" id="PS51149">
    <property type="entry name" value="GLY_RADICAL_2"/>
    <property type="match status" value="1"/>
</dbReference>
<dbReference type="EC" id="2.3.1.54" evidence="6"/>
<feature type="domain" description="Glycine radical" evidence="4">
    <location>
        <begin position="670"/>
        <end position="790"/>
    </location>
</feature>
<dbReference type="InterPro" id="IPR050012">
    <property type="entry name" value="Glycl_HYPD"/>
</dbReference>
<dbReference type="Pfam" id="PF01228">
    <property type="entry name" value="Gly_radical"/>
    <property type="match status" value="1"/>
</dbReference>
<dbReference type="Pfam" id="PF02901">
    <property type="entry name" value="PFL-like"/>
    <property type="match status" value="1"/>
</dbReference>
<reference evidence="6 7" key="1">
    <citation type="submission" date="2021-03" db="EMBL/GenBank/DDBJ databases">
        <title>Genomic Encyclopedia of Type Strains, Phase IV (KMG-IV): sequencing the most valuable type-strain genomes for metagenomic binning, comparative biology and taxonomic classification.</title>
        <authorList>
            <person name="Goeker M."/>
        </authorList>
    </citation>
    <scope>NUCLEOTIDE SEQUENCE [LARGE SCALE GENOMIC DNA]</scope>
    <source>
        <strain evidence="6 7">DSM 24004</strain>
    </source>
</reference>
<dbReference type="Gene3D" id="3.20.70.20">
    <property type="match status" value="1"/>
</dbReference>
<dbReference type="InterPro" id="IPR004184">
    <property type="entry name" value="PFL_dom"/>
</dbReference>
<evidence type="ECO:0000313" key="6">
    <source>
        <dbReference type="EMBL" id="MBP1926609.1"/>
    </source>
</evidence>
<dbReference type="CDD" id="cd01677">
    <property type="entry name" value="PFL2_DhaB_BssA"/>
    <property type="match status" value="1"/>
</dbReference>
<evidence type="ECO:0000259" key="5">
    <source>
        <dbReference type="PROSITE" id="PS51554"/>
    </source>
</evidence>
<dbReference type="PROSITE" id="PS51554">
    <property type="entry name" value="PFL"/>
    <property type="match status" value="1"/>
</dbReference>
<dbReference type="EMBL" id="JAGGKS010000007">
    <property type="protein sequence ID" value="MBP1926609.1"/>
    <property type="molecule type" value="Genomic_DNA"/>
</dbReference>
<dbReference type="GO" id="GO:0008861">
    <property type="term" value="F:formate C-acetyltransferase activity"/>
    <property type="evidence" value="ECO:0007669"/>
    <property type="project" value="UniProtKB-EC"/>
</dbReference>
<evidence type="ECO:0000256" key="2">
    <source>
        <dbReference type="ARBA" id="ARBA00023239"/>
    </source>
</evidence>
<accession>A0ABS4GFY9</accession>
<dbReference type="PANTHER" id="PTHR43641">
    <property type="entry name" value="FORMATE ACETYLTRANSFERASE 3-RELATED"/>
    <property type="match status" value="1"/>
</dbReference>
<feature type="domain" description="PFL" evidence="5">
    <location>
        <begin position="6"/>
        <end position="663"/>
    </location>
</feature>
<feature type="modified residue" description="Glycine radical" evidence="3">
    <location>
        <position position="765"/>
    </location>
</feature>
<dbReference type="RefSeq" id="WP_209512336.1">
    <property type="nucleotide sequence ID" value="NZ_JAGGKS010000007.1"/>
</dbReference>
<gene>
    <name evidence="6" type="ORF">J2Z76_002478</name>
</gene>
<proteinExistence type="predicted"/>
<evidence type="ECO:0000256" key="1">
    <source>
        <dbReference type="ARBA" id="ARBA00022818"/>
    </source>
</evidence>
<comment type="caution">
    <text evidence="6">The sequence shown here is derived from an EMBL/GenBank/DDBJ whole genome shotgun (WGS) entry which is preliminary data.</text>
</comment>
<keyword evidence="6" id="KW-0012">Acyltransferase</keyword>
<dbReference type="PANTHER" id="PTHR43641:SF2">
    <property type="entry name" value="DEHYDRATASE YBIW-RELATED"/>
    <property type="match status" value="1"/>
</dbReference>
<organism evidence="6 7">
    <name type="scientific">Sedimentibacter acidaminivorans</name>
    <dbReference type="NCBI Taxonomy" id="913099"/>
    <lineage>
        <taxon>Bacteria</taxon>
        <taxon>Bacillati</taxon>
        <taxon>Bacillota</taxon>
        <taxon>Tissierellia</taxon>
        <taxon>Sedimentibacter</taxon>
    </lineage>
</organism>
<dbReference type="SUPFAM" id="SSF51998">
    <property type="entry name" value="PFL-like glycyl radical enzymes"/>
    <property type="match status" value="1"/>
</dbReference>
<dbReference type="InterPro" id="IPR051215">
    <property type="entry name" value="GRE"/>
</dbReference>
<keyword evidence="6" id="KW-0808">Transferase</keyword>
<keyword evidence="2" id="KW-0456">Lyase</keyword>